<feature type="compositionally biased region" description="Gly residues" evidence="1">
    <location>
        <begin position="194"/>
        <end position="203"/>
    </location>
</feature>
<feature type="transmembrane region" description="Helical" evidence="2">
    <location>
        <begin position="112"/>
        <end position="131"/>
    </location>
</feature>
<evidence type="ECO:0008006" key="5">
    <source>
        <dbReference type="Google" id="ProtNLM"/>
    </source>
</evidence>
<evidence type="ECO:0000256" key="2">
    <source>
        <dbReference type="SAM" id="Phobius"/>
    </source>
</evidence>
<gene>
    <name evidence="3" type="ORF">AB0887_12720</name>
</gene>
<organism evidence="3 4">
    <name type="scientific">Streptomyces huasconensis</name>
    <dbReference type="NCBI Taxonomy" id="1854574"/>
    <lineage>
        <taxon>Bacteria</taxon>
        <taxon>Bacillati</taxon>
        <taxon>Actinomycetota</taxon>
        <taxon>Actinomycetes</taxon>
        <taxon>Kitasatosporales</taxon>
        <taxon>Streptomycetaceae</taxon>
        <taxon>Streptomyces</taxon>
    </lineage>
</organism>
<sequence>MSERERDEQGGSEHHGGNGNVNHGPEDGSDGLRPAGGTGSADSTGPTDGPGSDEPGPHERGPHERDPDELGPDELALRRMMREAVRELEPSERSLDHLRHAVPARRARKRQAVVGLAAAALFIGTAVPALVHVTNSRGGSDDRPSIAGNSQDAQGGSSQGKDPEKGRQDAGKKPGKSKEKDKKGKKGKKEGKGKGGTGGGGTGSPDPDTSEAAPSPVCAAAQLGATGSAGPAEADNKVYGSFRVTNISGSSCTVQAAGVVSATAQGAADPAKIGVASHMAGDGAAALPDPSLEAGTLVLQPGAAYEVRFAWVPSEACPTTGGEPTPDPTPTEGTTPESGSGGMEAQLGRTDGTVADGSVVVTLTPEAGSPSAGATVPNACAGTVYRTGILPAS</sequence>
<keyword evidence="2" id="KW-1133">Transmembrane helix</keyword>
<feature type="region of interest" description="Disordered" evidence="1">
    <location>
        <begin position="1"/>
        <end position="74"/>
    </location>
</feature>
<feature type="region of interest" description="Disordered" evidence="1">
    <location>
        <begin position="134"/>
        <end position="214"/>
    </location>
</feature>
<evidence type="ECO:0000313" key="4">
    <source>
        <dbReference type="Proteomes" id="UP001553843"/>
    </source>
</evidence>
<feature type="region of interest" description="Disordered" evidence="1">
    <location>
        <begin position="316"/>
        <end position="349"/>
    </location>
</feature>
<accession>A0ABV3LTM3</accession>
<feature type="compositionally biased region" description="Low complexity" evidence="1">
    <location>
        <begin position="318"/>
        <end position="338"/>
    </location>
</feature>
<feature type="compositionally biased region" description="Polar residues" evidence="1">
    <location>
        <begin position="147"/>
        <end position="160"/>
    </location>
</feature>
<comment type="caution">
    <text evidence="3">The sequence shown here is derived from an EMBL/GenBank/DDBJ whole genome shotgun (WGS) entry which is preliminary data.</text>
</comment>
<feature type="compositionally biased region" description="Basic and acidic residues" evidence="1">
    <location>
        <begin position="86"/>
        <end position="99"/>
    </location>
</feature>
<evidence type="ECO:0000313" key="3">
    <source>
        <dbReference type="EMBL" id="MEW2362804.1"/>
    </source>
</evidence>
<keyword evidence="2" id="KW-0812">Transmembrane</keyword>
<dbReference type="EMBL" id="JBEYRS010000004">
    <property type="protein sequence ID" value="MEW2362804.1"/>
    <property type="molecule type" value="Genomic_DNA"/>
</dbReference>
<feature type="compositionally biased region" description="Basic residues" evidence="1">
    <location>
        <begin position="100"/>
        <end position="111"/>
    </location>
</feature>
<keyword evidence="2" id="KW-0472">Membrane</keyword>
<feature type="compositionally biased region" description="Basic and acidic residues" evidence="1">
    <location>
        <begin position="1"/>
        <end position="16"/>
    </location>
</feature>
<feature type="compositionally biased region" description="Basic and acidic residues" evidence="1">
    <location>
        <begin position="161"/>
        <end position="182"/>
    </location>
</feature>
<reference evidence="3 4" key="1">
    <citation type="submission" date="2024-06" db="EMBL/GenBank/DDBJ databases">
        <title>The Natural Products Discovery Center: Release of the First 8490 Sequenced Strains for Exploring Actinobacteria Biosynthetic Diversity.</title>
        <authorList>
            <person name="Kalkreuter E."/>
            <person name="Kautsar S.A."/>
            <person name="Yang D."/>
            <person name="Bader C.D."/>
            <person name="Teijaro C.N."/>
            <person name="Fluegel L."/>
            <person name="Davis C.M."/>
            <person name="Simpson J.R."/>
            <person name="Lauterbach L."/>
            <person name="Steele A.D."/>
            <person name="Gui C."/>
            <person name="Meng S."/>
            <person name="Li G."/>
            <person name="Viehrig K."/>
            <person name="Ye F."/>
            <person name="Su P."/>
            <person name="Kiefer A.F."/>
            <person name="Nichols A."/>
            <person name="Cepeda A.J."/>
            <person name="Yan W."/>
            <person name="Fan B."/>
            <person name="Jiang Y."/>
            <person name="Adhikari A."/>
            <person name="Zheng C.-J."/>
            <person name="Schuster L."/>
            <person name="Cowan T.M."/>
            <person name="Smanski M.J."/>
            <person name="Chevrette M.G."/>
            <person name="De Carvalho L.P.S."/>
            <person name="Shen B."/>
        </authorList>
    </citation>
    <scope>NUCLEOTIDE SEQUENCE [LARGE SCALE GENOMIC DNA]</scope>
    <source>
        <strain evidence="3 4">NPDC047833</strain>
    </source>
</reference>
<proteinExistence type="predicted"/>
<feature type="compositionally biased region" description="Basic and acidic residues" evidence="1">
    <location>
        <begin position="55"/>
        <end position="68"/>
    </location>
</feature>
<evidence type="ECO:0000256" key="1">
    <source>
        <dbReference type="SAM" id="MobiDB-lite"/>
    </source>
</evidence>
<feature type="region of interest" description="Disordered" evidence="1">
    <location>
        <begin position="86"/>
        <end position="113"/>
    </location>
</feature>
<name>A0ABV3LTM3_9ACTN</name>
<keyword evidence="4" id="KW-1185">Reference proteome</keyword>
<dbReference type="Proteomes" id="UP001553843">
    <property type="component" value="Unassembled WGS sequence"/>
</dbReference>
<protein>
    <recommendedName>
        <fullName evidence="5">DUF4232 domain-containing protein</fullName>
    </recommendedName>
</protein>
<dbReference type="RefSeq" id="WP_359777895.1">
    <property type="nucleotide sequence ID" value="NZ_JBEYRR010000004.1"/>
</dbReference>